<evidence type="ECO:0000313" key="14">
    <source>
        <dbReference type="RefSeq" id="XP_065660276.1"/>
    </source>
</evidence>
<protein>
    <submittedName>
        <fullName evidence="14">Extracellular calcium-sensing receptor</fullName>
    </submittedName>
</protein>
<dbReference type="CDD" id="cd06350">
    <property type="entry name" value="PBP1_GPCR_family_C-like"/>
    <property type="match status" value="1"/>
</dbReference>
<dbReference type="PANTHER" id="PTHR24060">
    <property type="entry name" value="METABOTROPIC GLUTAMATE RECEPTOR"/>
    <property type="match status" value="1"/>
</dbReference>
<feature type="transmembrane region" description="Helical" evidence="10">
    <location>
        <begin position="695"/>
        <end position="714"/>
    </location>
</feature>
<feature type="transmembrane region" description="Helical" evidence="10">
    <location>
        <begin position="760"/>
        <end position="780"/>
    </location>
</feature>
<feature type="transmembrane region" description="Helical" evidence="10">
    <location>
        <begin position="571"/>
        <end position="591"/>
    </location>
</feature>
<keyword evidence="3 10" id="KW-0812">Transmembrane</keyword>
<sequence>MFFLFTLFCFALCQKCTKNKIQEMVGGKFYIVGLFPMNCSTPNEIDNRTIAWMEAMKYTIEEENKKYNTSIFGYVIYDTYDPTNMDMTSYAVLNSLKISNESFCSCSDLNGQLNQNQLKNVLGFVGPAESSTSIYVHELTSVYKHIPIISYAAVSLELNNKKLYPNFFRTVPTDDFQAEFIKKVLQKYNWRYISVIAVDSSYGRAGLEILKQNYERDDICINFLEILKQAYDSKQYSEIATKLNTSQANVIVFWGQFKPLFNFLQEALKLNLSDRIWIISKAVSKNSFFLNFKNTLNNKLLFISYTAGEDQTFKNYFYSLTYENSSEWLKVIFERSRFGNNSNVNVKEIKEVFDLSGVSVVQNAVKVFMEAFSQYQRYSRNSSTSTEFLDIHDRLKFKKIIKSISLYTLNNSKPLQFNSNQSFDPIYFELYTYNESEFLLVDRWSYNATYLDTINNTKFDFFTNKSVCSEPCKEGELILKIKKCCWKCVSCPDNHIVEGGNCIKCKNNSLANQIKTTCVEPNIIYWSFNDSQKSLNPALTLLSSSFGIITSIFFIYTFIKMKSTPIVRSSYYELSLMQMTMHFIWFVLPLLTFGKEDYLKCVIRMYFSSFLHVTIITIQFVKITRLVTIFGFFTDCRLLKIEMIYLRSKIVILFILFPCIFAALIVVVHNSKFKVNVFDEVDYKLFTVQKHCDSISFLVIYLCFVLVLSFLCGIQSFKARNLPTTYNENKNIAYSLFLSSVILCVTVGLVSSHLSIENKKLLLCLLTNVLNFLQMNFMFFNKIKVMWLSPQKNTHEVFRRISFKNELERSSQSNLRLAHSLDDTL</sequence>
<feature type="transmembrane region" description="Helical" evidence="10">
    <location>
        <begin position="650"/>
        <end position="669"/>
    </location>
</feature>
<feature type="domain" description="G-protein coupled receptors family 3 profile" evidence="12">
    <location>
        <begin position="536"/>
        <end position="802"/>
    </location>
</feature>
<evidence type="ECO:0000313" key="13">
    <source>
        <dbReference type="Proteomes" id="UP001652625"/>
    </source>
</evidence>
<evidence type="ECO:0000256" key="2">
    <source>
        <dbReference type="ARBA" id="ARBA00022475"/>
    </source>
</evidence>
<feature type="transmembrane region" description="Helical" evidence="10">
    <location>
        <begin position="538"/>
        <end position="559"/>
    </location>
</feature>
<evidence type="ECO:0000256" key="8">
    <source>
        <dbReference type="ARBA" id="ARBA00023180"/>
    </source>
</evidence>
<keyword evidence="8" id="KW-0325">Glycoprotein</keyword>
<keyword evidence="5" id="KW-0297">G-protein coupled receptor</keyword>
<gene>
    <name evidence="14" type="primary">LOC100204913</name>
</gene>
<evidence type="ECO:0000259" key="12">
    <source>
        <dbReference type="PROSITE" id="PS50259"/>
    </source>
</evidence>
<dbReference type="SUPFAM" id="SSF53822">
    <property type="entry name" value="Periplasmic binding protein-like I"/>
    <property type="match status" value="1"/>
</dbReference>
<evidence type="ECO:0000256" key="10">
    <source>
        <dbReference type="SAM" id="Phobius"/>
    </source>
</evidence>
<dbReference type="PROSITE" id="PS50259">
    <property type="entry name" value="G_PROTEIN_RECEP_F3_4"/>
    <property type="match status" value="1"/>
</dbReference>
<evidence type="ECO:0000256" key="1">
    <source>
        <dbReference type="ARBA" id="ARBA00004651"/>
    </source>
</evidence>
<dbReference type="RefSeq" id="XP_065660276.1">
    <property type="nucleotide sequence ID" value="XM_065804204.1"/>
</dbReference>
<dbReference type="InterPro" id="IPR000337">
    <property type="entry name" value="GPCR_3"/>
</dbReference>
<dbReference type="InterPro" id="IPR028082">
    <property type="entry name" value="Peripla_BP_I"/>
</dbReference>
<keyword evidence="4 10" id="KW-1133">Transmembrane helix</keyword>
<dbReference type="PRINTS" id="PR00248">
    <property type="entry name" value="GPCRMGR"/>
</dbReference>
<feature type="transmembrane region" description="Helical" evidence="10">
    <location>
        <begin position="734"/>
        <end position="754"/>
    </location>
</feature>
<feature type="chain" id="PRO_5045076322" evidence="11">
    <location>
        <begin position="19"/>
        <end position="825"/>
    </location>
</feature>
<evidence type="ECO:0000256" key="3">
    <source>
        <dbReference type="ARBA" id="ARBA00022692"/>
    </source>
</evidence>
<dbReference type="Proteomes" id="UP001652625">
    <property type="component" value="Chromosome 08"/>
</dbReference>
<accession>A0ABM4CF05</accession>
<dbReference type="Pfam" id="PF01094">
    <property type="entry name" value="ANF_receptor"/>
    <property type="match status" value="1"/>
</dbReference>
<reference evidence="14" key="1">
    <citation type="submission" date="2025-08" db="UniProtKB">
        <authorList>
            <consortium name="RefSeq"/>
        </authorList>
    </citation>
    <scope>IDENTIFICATION</scope>
</reference>
<keyword evidence="11" id="KW-0732">Signal</keyword>
<dbReference type="GeneID" id="100204913"/>
<name>A0ABM4CF05_HYDVU</name>
<dbReference type="Gene3D" id="3.40.50.2300">
    <property type="match status" value="2"/>
</dbReference>
<evidence type="ECO:0000256" key="7">
    <source>
        <dbReference type="ARBA" id="ARBA00023170"/>
    </source>
</evidence>
<evidence type="ECO:0000256" key="6">
    <source>
        <dbReference type="ARBA" id="ARBA00023136"/>
    </source>
</evidence>
<dbReference type="Pfam" id="PF00003">
    <property type="entry name" value="7tm_3"/>
    <property type="match status" value="1"/>
</dbReference>
<proteinExistence type="predicted"/>
<keyword evidence="7 14" id="KW-0675">Receptor</keyword>
<keyword evidence="2" id="KW-1003">Cell membrane</keyword>
<evidence type="ECO:0000256" key="11">
    <source>
        <dbReference type="SAM" id="SignalP"/>
    </source>
</evidence>
<feature type="transmembrane region" description="Helical" evidence="10">
    <location>
        <begin position="603"/>
        <end position="621"/>
    </location>
</feature>
<dbReference type="InterPro" id="IPR001828">
    <property type="entry name" value="ANF_lig-bd_rcpt"/>
</dbReference>
<keyword evidence="13" id="KW-1185">Reference proteome</keyword>
<evidence type="ECO:0000256" key="4">
    <source>
        <dbReference type="ARBA" id="ARBA00022989"/>
    </source>
</evidence>
<dbReference type="Gene3D" id="2.10.50.30">
    <property type="entry name" value="GPCR, family 3, nine cysteines domain"/>
    <property type="match status" value="1"/>
</dbReference>
<keyword evidence="6 10" id="KW-0472">Membrane</keyword>
<dbReference type="InterPro" id="IPR017978">
    <property type="entry name" value="GPCR_3_C"/>
</dbReference>
<organism evidence="13 14">
    <name type="scientific">Hydra vulgaris</name>
    <name type="common">Hydra</name>
    <name type="synonym">Hydra attenuata</name>
    <dbReference type="NCBI Taxonomy" id="6087"/>
    <lineage>
        <taxon>Eukaryota</taxon>
        <taxon>Metazoa</taxon>
        <taxon>Cnidaria</taxon>
        <taxon>Hydrozoa</taxon>
        <taxon>Hydroidolina</taxon>
        <taxon>Anthoathecata</taxon>
        <taxon>Aplanulata</taxon>
        <taxon>Hydridae</taxon>
        <taxon>Hydra</taxon>
    </lineage>
</organism>
<dbReference type="InterPro" id="IPR050726">
    <property type="entry name" value="mGluR"/>
</dbReference>
<keyword evidence="9" id="KW-0807">Transducer</keyword>
<dbReference type="InterPro" id="IPR038550">
    <property type="entry name" value="GPCR_3_9-Cys_sf"/>
</dbReference>
<comment type="subcellular location">
    <subcellularLocation>
        <location evidence="1">Cell membrane</location>
        <topology evidence="1">Multi-pass membrane protein</topology>
    </subcellularLocation>
</comment>
<feature type="signal peptide" evidence="11">
    <location>
        <begin position="1"/>
        <end position="18"/>
    </location>
</feature>
<evidence type="ECO:0000256" key="5">
    <source>
        <dbReference type="ARBA" id="ARBA00023040"/>
    </source>
</evidence>
<evidence type="ECO:0000256" key="9">
    <source>
        <dbReference type="ARBA" id="ARBA00023224"/>
    </source>
</evidence>